<reference evidence="6" key="1">
    <citation type="journal article" date="2013" name="Science">
        <title>The Amborella genome and the evolution of flowering plants.</title>
        <authorList>
            <consortium name="Amborella Genome Project"/>
        </authorList>
    </citation>
    <scope>NUCLEOTIDE SEQUENCE [LARGE SCALE GENOMIC DNA]</scope>
</reference>
<name>W1NHU5_AMBTC</name>
<evidence type="ECO:0000313" key="6">
    <source>
        <dbReference type="Proteomes" id="UP000017836"/>
    </source>
</evidence>
<dbReference type="Gene3D" id="1.20.58.1310">
    <property type="entry name" value="PRONE domain, subdomain 2"/>
    <property type="match status" value="1"/>
</dbReference>
<accession>W1NHU5</accession>
<dbReference type="Gramene" id="ERM95063">
    <property type="protein sequence ID" value="ERM95063"/>
    <property type="gene ID" value="AMTR_s00009p00249740"/>
</dbReference>
<dbReference type="InterPro" id="IPR038937">
    <property type="entry name" value="RopGEF"/>
</dbReference>
<keyword evidence="1 2" id="KW-0344">Guanine-nucleotide releasing factor</keyword>
<evidence type="ECO:0000313" key="5">
    <source>
        <dbReference type="EMBL" id="ERM95063.1"/>
    </source>
</evidence>
<feature type="domain" description="PRONE" evidence="4">
    <location>
        <begin position="1"/>
        <end position="289"/>
    </location>
</feature>
<evidence type="ECO:0000256" key="3">
    <source>
        <dbReference type="SAM" id="MobiDB-lite"/>
    </source>
</evidence>
<feature type="compositionally biased region" description="Low complexity" evidence="3">
    <location>
        <begin position="48"/>
        <end position="60"/>
    </location>
</feature>
<dbReference type="eggNOG" id="ENOG502QPIY">
    <property type="taxonomic scope" value="Eukaryota"/>
</dbReference>
<dbReference type="PANTHER" id="PTHR33101">
    <property type="entry name" value="ROP GUANINE NUCLEOTIDE EXCHANGE FACTOR 1"/>
    <property type="match status" value="1"/>
</dbReference>
<evidence type="ECO:0000259" key="4">
    <source>
        <dbReference type="PROSITE" id="PS51334"/>
    </source>
</evidence>
<dbReference type="FunFam" id="1.20.58.1310:FF:000002">
    <property type="entry name" value="Rop guanine nucleotide exchange factor 2"/>
    <property type="match status" value="1"/>
</dbReference>
<organism evidence="5 6">
    <name type="scientific">Amborella trichopoda</name>
    <dbReference type="NCBI Taxonomy" id="13333"/>
    <lineage>
        <taxon>Eukaryota</taxon>
        <taxon>Viridiplantae</taxon>
        <taxon>Streptophyta</taxon>
        <taxon>Embryophyta</taxon>
        <taxon>Tracheophyta</taxon>
        <taxon>Spermatophyta</taxon>
        <taxon>Magnoliopsida</taxon>
        <taxon>Amborellales</taxon>
        <taxon>Amborellaceae</taxon>
        <taxon>Amborella</taxon>
    </lineage>
</organism>
<feature type="region of interest" description="Disordered" evidence="3">
    <location>
        <begin position="48"/>
        <end position="81"/>
    </location>
</feature>
<evidence type="ECO:0000256" key="2">
    <source>
        <dbReference type="PROSITE-ProRule" id="PRU00663"/>
    </source>
</evidence>
<dbReference type="Proteomes" id="UP000017836">
    <property type="component" value="Unassembled WGS sequence"/>
</dbReference>
<dbReference type="PANTHER" id="PTHR33101:SF14">
    <property type="entry name" value="ROP GUANINE NUCLEOTIDE EXCHANGE FACTOR 7"/>
    <property type="match status" value="1"/>
</dbReference>
<dbReference type="GO" id="GO:0005085">
    <property type="term" value="F:guanyl-nucleotide exchange factor activity"/>
    <property type="evidence" value="ECO:0000318"/>
    <property type="project" value="GO_Central"/>
</dbReference>
<sequence>MPRSSKSHQDQSFEMGNFSTFVGIEDHIERSVTDSEFSTLSIRTMEFSRTSSETSISSDTNYENSTPEESPHSLPLVSRPQTQSRGALVKLGIKRHTQVLDHKSEDHEASKSGLDIMKEKFSKLLLGEDMSGSGKGTGRASLGDAIHRYITNSEQFSSDYLLDCLHISSEHEALELADRFEAAIYVWKRKCAHNSKSSWDMVKDLMVDGEKIEMLVKRTESLLSNLKLRFPELSQTTLDTSKIQYNKDIGQSILESYSRVLESLAFNIVARIDDVLRVDDLTRNLNSSEHSPINRRVSNVGQFQLS</sequence>
<dbReference type="AlphaFoldDB" id="W1NHU5"/>
<dbReference type="GO" id="GO:0005886">
    <property type="term" value="C:plasma membrane"/>
    <property type="evidence" value="ECO:0000318"/>
    <property type="project" value="GO_Central"/>
</dbReference>
<gene>
    <name evidence="5" type="ORF">AMTR_s00009p00249740</name>
</gene>
<evidence type="ECO:0000256" key="1">
    <source>
        <dbReference type="ARBA" id="ARBA00022658"/>
    </source>
</evidence>
<dbReference type="EMBL" id="KI397501">
    <property type="protein sequence ID" value="ERM95063.1"/>
    <property type="molecule type" value="Genomic_DNA"/>
</dbReference>
<keyword evidence="6" id="KW-1185">Reference proteome</keyword>
<proteinExistence type="predicted"/>
<dbReference type="Pfam" id="PF03759">
    <property type="entry name" value="PRONE"/>
    <property type="match status" value="2"/>
</dbReference>
<dbReference type="HOGENOM" id="CLU_910122_0_0_1"/>
<dbReference type="PROSITE" id="PS51334">
    <property type="entry name" value="PRONE"/>
    <property type="match status" value="1"/>
</dbReference>
<protein>
    <recommendedName>
        <fullName evidence="4">PRONE domain-containing protein</fullName>
    </recommendedName>
</protein>
<dbReference type="InterPro" id="IPR005512">
    <property type="entry name" value="PRONE_dom"/>
</dbReference>